<protein>
    <submittedName>
        <fullName evidence="4">Protein slit</fullName>
    </submittedName>
</protein>
<comment type="caution">
    <text evidence="4">The sequence shown here is derived from an EMBL/GenBank/DDBJ whole genome shotgun (WGS) entry which is preliminary data.</text>
</comment>
<keyword evidence="1" id="KW-0433">Leucine-rich repeat</keyword>
<keyword evidence="2" id="KW-0732">Signal</keyword>
<keyword evidence="3" id="KW-0677">Repeat</keyword>
<dbReference type="PANTHER" id="PTHR24369:SF210">
    <property type="entry name" value="CHAOPTIN-RELATED"/>
    <property type="match status" value="1"/>
</dbReference>
<evidence type="ECO:0000256" key="1">
    <source>
        <dbReference type="ARBA" id="ARBA00022614"/>
    </source>
</evidence>
<keyword evidence="5" id="KW-1185">Reference proteome</keyword>
<evidence type="ECO:0000256" key="3">
    <source>
        <dbReference type="ARBA" id="ARBA00022737"/>
    </source>
</evidence>
<dbReference type="InterPro" id="IPR032675">
    <property type="entry name" value="LRR_dom_sf"/>
</dbReference>
<dbReference type="PANTHER" id="PTHR24369">
    <property type="entry name" value="ANTIGEN BSP, PUTATIVE-RELATED"/>
    <property type="match status" value="1"/>
</dbReference>
<dbReference type="AlphaFoldDB" id="A0A4C1VPF0"/>
<name>A0A4C1VPF0_EUMVA</name>
<dbReference type="PROSITE" id="PS51450">
    <property type="entry name" value="LRR"/>
    <property type="match status" value="1"/>
</dbReference>
<sequence>MGSLVMRAGAEGPACEAFVDDSNTFTVNCTRRDLKEVPSQWPEEVSQINDGDHVLLTFYNNSITNLTTLPPILGGRIAISFKSNKLIEIEDNTFENIAHMVYLDLSNNMITGQVLRSEIFQGPYSKGVYGDIALETLNLGHNKIHSLDRYLFKHTPNISRLYLNNNPIKILDHVTVLALSTAINLQVHLRVTYKANDVLQHHTNATKENSTVQPTKLCRSGLRANDAMRGHNAPRSFLLLVRVPILRNCDDFVTNFIAAEFLHVSMNTLGCRSRMSHRRQSPSAVLDSQLVSSNAWCDQRPSSAQSAIKRLCEGTYQQRGDKNAQHIASIVFKICAAKSAPILTHLFRHSYSFVIIVPDSWKIVLCKLNLVKFNLQRAQLYAFTAKKIPIPL</sequence>
<proteinExistence type="predicted"/>
<dbReference type="SUPFAM" id="SSF52058">
    <property type="entry name" value="L domain-like"/>
    <property type="match status" value="1"/>
</dbReference>
<organism evidence="4 5">
    <name type="scientific">Eumeta variegata</name>
    <name type="common">Bagworm moth</name>
    <name type="synonym">Eumeta japonica</name>
    <dbReference type="NCBI Taxonomy" id="151549"/>
    <lineage>
        <taxon>Eukaryota</taxon>
        <taxon>Metazoa</taxon>
        <taxon>Ecdysozoa</taxon>
        <taxon>Arthropoda</taxon>
        <taxon>Hexapoda</taxon>
        <taxon>Insecta</taxon>
        <taxon>Pterygota</taxon>
        <taxon>Neoptera</taxon>
        <taxon>Endopterygota</taxon>
        <taxon>Lepidoptera</taxon>
        <taxon>Glossata</taxon>
        <taxon>Ditrysia</taxon>
        <taxon>Tineoidea</taxon>
        <taxon>Psychidae</taxon>
        <taxon>Oiketicinae</taxon>
        <taxon>Eumeta</taxon>
    </lineage>
</organism>
<evidence type="ECO:0000256" key="2">
    <source>
        <dbReference type="ARBA" id="ARBA00022729"/>
    </source>
</evidence>
<dbReference type="STRING" id="151549.A0A4C1VPF0"/>
<dbReference type="GO" id="GO:0005886">
    <property type="term" value="C:plasma membrane"/>
    <property type="evidence" value="ECO:0007669"/>
    <property type="project" value="TreeGrafter"/>
</dbReference>
<evidence type="ECO:0000313" key="4">
    <source>
        <dbReference type="EMBL" id="GBP40541.1"/>
    </source>
</evidence>
<dbReference type="Gene3D" id="3.80.10.10">
    <property type="entry name" value="Ribonuclease Inhibitor"/>
    <property type="match status" value="1"/>
</dbReference>
<dbReference type="InterPro" id="IPR050541">
    <property type="entry name" value="LRR_TM_domain-containing"/>
</dbReference>
<dbReference type="OrthoDB" id="635273at2759"/>
<accession>A0A4C1VPF0</accession>
<evidence type="ECO:0000313" key="5">
    <source>
        <dbReference type="Proteomes" id="UP000299102"/>
    </source>
</evidence>
<dbReference type="Proteomes" id="UP000299102">
    <property type="component" value="Unassembled WGS sequence"/>
</dbReference>
<reference evidence="4 5" key="1">
    <citation type="journal article" date="2019" name="Commun. Biol.">
        <title>The bagworm genome reveals a unique fibroin gene that provides high tensile strength.</title>
        <authorList>
            <person name="Kono N."/>
            <person name="Nakamura H."/>
            <person name="Ohtoshi R."/>
            <person name="Tomita M."/>
            <person name="Numata K."/>
            <person name="Arakawa K."/>
        </authorList>
    </citation>
    <scope>NUCLEOTIDE SEQUENCE [LARGE SCALE GENOMIC DNA]</scope>
</reference>
<dbReference type="EMBL" id="BGZK01000383">
    <property type="protein sequence ID" value="GBP40541.1"/>
    <property type="molecule type" value="Genomic_DNA"/>
</dbReference>
<dbReference type="Pfam" id="PF13855">
    <property type="entry name" value="LRR_8"/>
    <property type="match status" value="1"/>
</dbReference>
<dbReference type="InterPro" id="IPR001611">
    <property type="entry name" value="Leu-rich_rpt"/>
</dbReference>
<gene>
    <name evidence="4" type="primary">sli</name>
    <name evidence="4" type="ORF">EVAR_7540_1</name>
</gene>